<dbReference type="GO" id="GO:0022857">
    <property type="term" value="F:transmembrane transporter activity"/>
    <property type="evidence" value="ECO:0007669"/>
    <property type="project" value="InterPro"/>
</dbReference>
<feature type="transmembrane region" description="Helical" evidence="6">
    <location>
        <begin position="491"/>
        <end position="511"/>
    </location>
</feature>
<name>A0AAE0WNL3_9PEZI</name>
<feature type="transmembrane region" description="Helical" evidence="6">
    <location>
        <begin position="180"/>
        <end position="203"/>
    </location>
</feature>
<comment type="caution">
    <text evidence="7">The sequence shown here is derived from an EMBL/GenBank/DDBJ whole genome shotgun (WGS) entry which is preliminary data.</text>
</comment>
<keyword evidence="8" id="KW-1185">Reference proteome</keyword>
<evidence type="ECO:0000313" key="8">
    <source>
        <dbReference type="Proteomes" id="UP001274830"/>
    </source>
</evidence>
<feature type="transmembrane region" description="Helical" evidence="6">
    <location>
        <begin position="523"/>
        <end position="546"/>
    </location>
</feature>
<evidence type="ECO:0000256" key="2">
    <source>
        <dbReference type="ARBA" id="ARBA00022692"/>
    </source>
</evidence>
<dbReference type="PANTHER" id="PTHR23507:SF1">
    <property type="entry name" value="FI18259P1-RELATED"/>
    <property type="match status" value="1"/>
</dbReference>
<dbReference type="SUPFAM" id="SSF103473">
    <property type="entry name" value="MFS general substrate transporter"/>
    <property type="match status" value="1"/>
</dbReference>
<feature type="transmembrane region" description="Helical" evidence="6">
    <location>
        <begin position="215"/>
        <end position="235"/>
    </location>
</feature>
<comment type="subcellular location">
    <subcellularLocation>
        <location evidence="1">Membrane</location>
        <topology evidence="1">Multi-pass membrane protein</topology>
    </subcellularLocation>
</comment>
<evidence type="ECO:0000256" key="5">
    <source>
        <dbReference type="SAM" id="MobiDB-lite"/>
    </source>
</evidence>
<dbReference type="Pfam" id="PF07690">
    <property type="entry name" value="MFS_1"/>
    <property type="match status" value="1"/>
</dbReference>
<organism evidence="7 8">
    <name type="scientific">Recurvomyces mirabilis</name>
    <dbReference type="NCBI Taxonomy" id="574656"/>
    <lineage>
        <taxon>Eukaryota</taxon>
        <taxon>Fungi</taxon>
        <taxon>Dikarya</taxon>
        <taxon>Ascomycota</taxon>
        <taxon>Pezizomycotina</taxon>
        <taxon>Dothideomycetes</taxon>
        <taxon>Dothideomycetidae</taxon>
        <taxon>Mycosphaerellales</taxon>
        <taxon>Teratosphaeriaceae</taxon>
        <taxon>Recurvomyces</taxon>
    </lineage>
</organism>
<feature type="transmembrane region" description="Helical" evidence="6">
    <location>
        <begin position="360"/>
        <end position="379"/>
    </location>
</feature>
<dbReference type="EMBL" id="JAUTXT010000016">
    <property type="protein sequence ID" value="KAK3675003.1"/>
    <property type="molecule type" value="Genomic_DNA"/>
</dbReference>
<dbReference type="CDD" id="cd06174">
    <property type="entry name" value="MFS"/>
    <property type="match status" value="1"/>
</dbReference>
<reference evidence="7" key="1">
    <citation type="submission" date="2023-07" db="EMBL/GenBank/DDBJ databases">
        <title>Black Yeasts Isolated from many extreme environments.</title>
        <authorList>
            <person name="Coleine C."/>
            <person name="Stajich J.E."/>
            <person name="Selbmann L."/>
        </authorList>
    </citation>
    <scope>NUCLEOTIDE SEQUENCE</scope>
    <source>
        <strain evidence="7">CCFEE 5485</strain>
    </source>
</reference>
<evidence type="ECO:0000256" key="1">
    <source>
        <dbReference type="ARBA" id="ARBA00004141"/>
    </source>
</evidence>
<dbReference type="GO" id="GO:0016020">
    <property type="term" value="C:membrane"/>
    <property type="evidence" value="ECO:0007669"/>
    <property type="project" value="UniProtKB-SubCell"/>
</dbReference>
<evidence type="ECO:0000256" key="6">
    <source>
        <dbReference type="SAM" id="Phobius"/>
    </source>
</evidence>
<keyword evidence="4 6" id="KW-0472">Membrane</keyword>
<gene>
    <name evidence="7" type="ORF">LTR78_004936</name>
</gene>
<evidence type="ECO:0008006" key="9">
    <source>
        <dbReference type="Google" id="ProtNLM"/>
    </source>
</evidence>
<keyword evidence="2 6" id="KW-0812">Transmembrane</keyword>
<evidence type="ECO:0000313" key="7">
    <source>
        <dbReference type="EMBL" id="KAK3675003.1"/>
    </source>
</evidence>
<dbReference type="Proteomes" id="UP001274830">
    <property type="component" value="Unassembled WGS sequence"/>
</dbReference>
<feature type="transmembrane region" description="Helical" evidence="6">
    <location>
        <begin position="432"/>
        <end position="452"/>
    </location>
</feature>
<sequence length="563" mass="61889">MVIMAPERTVTTDYFADDDGDNYSITTKASTITMDEPSKHNDASEHSPLLATSPAKPGSYIELPPRKSRISYRSLLLVLIAMVILSSASDQIIQSPQMRIFESIICYRHYEQADPSRILLGRATVGPGAIGGVAEADCKIDEVQGELAMLNGYQQFFNGFPSLLLAIPLGWAADRYGRKPFLAVGLVSFAARASWVQLVTWFWQAFDIRLTWLSTLPTLVSGGDVVISGLFFVLLSDIVPEAERASTFLRVGACSILASVAMPPFAAMLMQTNPWIPCLIGLVLNFIPMFLLILVPETLNYRKHLSPYDSFPPTPSEETQPGPPDLADNNPPMSANYAARIASQVVSATDFLTADWRIPALILPFFGHMLMFNATQLLLQYMSKRYHITFSKATLLNTIFNGVKILGLFLILPYISKVIMRIFKFSDQRKDLYLARGTQVLLAVGYLFIGLSPTVPSAVLSMTLAALGMGTYLFVRSFLTSLVPSHHIARIYMIITLLETLGGMSGGALMANLFKGGLQLGGGWIGLPFLFVGLVMLCSTALLCTVRLRPGEDRKQDGDEQQM</sequence>
<dbReference type="InterPro" id="IPR011701">
    <property type="entry name" value="MFS"/>
</dbReference>
<evidence type="ECO:0000256" key="4">
    <source>
        <dbReference type="ARBA" id="ARBA00023136"/>
    </source>
</evidence>
<feature type="region of interest" description="Disordered" evidence="5">
    <location>
        <begin position="310"/>
        <end position="329"/>
    </location>
</feature>
<feature type="transmembrane region" description="Helical" evidence="6">
    <location>
        <begin position="458"/>
        <end position="479"/>
    </location>
</feature>
<dbReference type="Gene3D" id="1.20.1250.20">
    <property type="entry name" value="MFS general substrate transporter like domains"/>
    <property type="match status" value="1"/>
</dbReference>
<dbReference type="PANTHER" id="PTHR23507">
    <property type="entry name" value="ZGC:174356"/>
    <property type="match status" value="1"/>
</dbReference>
<evidence type="ECO:0000256" key="3">
    <source>
        <dbReference type="ARBA" id="ARBA00022989"/>
    </source>
</evidence>
<accession>A0AAE0WNL3</accession>
<feature type="transmembrane region" description="Helical" evidence="6">
    <location>
        <begin position="247"/>
        <end position="268"/>
    </location>
</feature>
<dbReference type="InterPro" id="IPR036259">
    <property type="entry name" value="MFS_trans_sf"/>
</dbReference>
<keyword evidence="3 6" id="KW-1133">Transmembrane helix</keyword>
<feature type="transmembrane region" description="Helical" evidence="6">
    <location>
        <begin position="274"/>
        <end position="295"/>
    </location>
</feature>
<feature type="transmembrane region" description="Helical" evidence="6">
    <location>
        <begin position="399"/>
        <end position="420"/>
    </location>
</feature>
<protein>
    <recommendedName>
        <fullName evidence="9">Major facilitator superfamily (MFS) profile domain-containing protein</fullName>
    </recommendedName>
</protein>
<feature type="region of interest" description="Disordered" evidence="5">
    <location>
        <begin position="30"/>
        <end position="55"/>
    </location>
</feature>
<dbReference type="AlphaFoldDB" id="A0AAE0WNL3"/>
<proteinExistence type="predicted"/>
<feature type="compositionally biased region" description="Basic and acidic residues" evidence="5">
    <location>
        <begin position="36"/>
        <end position="45"/>
    </location>
</feature>